<evidence type="ECO:0000313" key="2">
    <source>
        <dbReference type="Proteomes" id="UP000017881"/>
    </source>
</evidence>
<dbReference type="EMBL" id="CP005963">
    <property type="protein sequence ID" value="AGM41660.1"/>
    <property type="molecule type" value="Genomic_DNA"/>
</dbReference>
<dbReference type="InterPro" id="IPR009998">
    <property type="entry name" value="YfaZ"/>
</dbReference>
<organism evidence="1 2">
    <name type="scientific">Spiribacter salinus M19-40</name>
    <dbReference type="NCBI Taxonomy" id="1260251"/>
    <lineage>
        <taxon>Bacteria</taxon>
        <taxon>Pseudomonadati</taxon>
        <taxon>Pseudomonadota</taxon>
        <taxon>Gammaproteobacteria</taxon>
        <taxon>Chromatiales</taxon>
        <taxon>Ectothiorhodospiraceae</taxon>
        <taxon>Spiribacter</taxon>
    </lineage>
</organism>
<evidence type="ECO:0000313" key="1">
    <source>
        <dbReference type="EMBL" id="AGM41660.1"/>
    </source>
</evidence>
<dbReference type="Proteomes" id="UP000017881">
    <property type="component" value="Chromosome"/>
</dbReference>
<sequence>MGLALAVAALPAAADSLDFNLSSDAAKLSYIRSLGPQGLEAGGGLLHHDDAGEIIEGELHLVDRPEPGREALVLGIGGKLPVISDDERDADGAALAIGGKLHYTLPNYNRAAVAADVYLAPSVTAFSDIDGYQEVAVRGEFKILEDASVYLGYRNIELSYDGDSLGGDRDYEDGMYGGLRIDF</sequence>
<keyword evidence="2" id="KW-1185">Reference proteome</keyword>
<dbReference type="HOGENOM" id="CLU_122257_0_0_6"/>
<gene>
    <name evidence="1" type="ORF">SPISAL_07830</name>
</gene>
<reference evidence="1 2" key="1">
    <citation type="journal article" date="2013" name="Genome Announc.">
        <title>Draft Genome of Spiribacter salinus M19-40, an Abundant Gammaproteobacterium in Aquatic Hypersaline Environments.</title>
        <authorList>
            <person name="Leon M.J."/>
            <person name="Ghai R."/>
            <person name="Fernandez A.B."/>
            <person name="Sanchez-Porro C."/>
            <person name="Rodriguez-Valera F."/>
            <person name="Ventosa A."/>
        </authorList>
    </citation>
    <scope>NUCLEOTIDE SEQUENCE [LARGE SCALE GENOMIC DNA]</scope>
    <source>
        <strain evidence="1">M19-40</strain>
    </source>
</reference>
<dbReference type="AlphaFoldDB" id="R4V9P1"/>
<dbReference type="eggNOG" id="ENOG50330PP">
    <property type="taxonomic scope" value="Bacteria"/>
</dbReference>
<protein>
    <submittedName>
        <fullName evidence="1">YfaZ family protein</fullName>
    </submittedName>
</protein>
<name>R4V9P1_9GAMM</name>
<accession>R4V9P1</accession>
<proteinExistence type="predicted"/>
<dbReference type="Pfam" id="PF07437">
    <property type="entry name" value="YfaZ"/>
    <property type="match status" value="1"/>
</dbReference>
<dbReference type="KEGG" id="ssal:SPISAL_07830"/>